<proteinExistence type="predicted"/>
<evidence type="ECO:0000313" key="4">
    <source>
        <dbReference type="EMBL" id="QJH94738.1"/>
    </source>
</evidence>
<protein>
    <submittedName>
        <fullName evidence="1">Putative capsid protein</fullName>
    </submittedName>
</protein>
<sequence>MGTTFTWNLDAEAGVYKNHHISGQLLKVAARDFKFVPFTSKEDSYGKGKGESITLIYYKPLTQPTSAQLEEETRIPIDQLTSGKQNITIKEWGRGVEYTDLAKQLSKFSPGEAAQAALIDQLKEAMDNAAATEFTGTDAKLCYIPTSLTGGTMDTDGTASTAATVNVTKHHISAIRDYMIKDIHCPFFDGEHYMGLMSTKALRGLRDDKVIEAWNLYLRKGDHIYKGEIGQIENVRFIEVTNDTALSNSAGTGSVLGEGVIFGKDAVARIEIEFPHLRAQPNYTADFGRRHAVAWYGTVAFGVKFPTATDREARIIRITSS</sequence>
<dbReference type="EMBL" id="MT141507">
    <property type="protein sequence ID" value="QJA63844.1"/>
    <property type="molecule type" value="Genomic_DNA"/>
</dbReference>
<organism evidence="1">
    <name type="scientific">viral metagenome</name>
    <dbReference type="NCBI Taxonomy" id="1070528"/>
    <lineage>
        <taxon>unclassified sequences</taxon>
        <taxon>metagenomes</taxon>
        <taxon>organismal metagenomes</taxon>
    </lineage>
</organism>
<dbReference type="Pfam" id="PF25209">
    <property type="entry name" value="Phage_capsid_4"/>
    <property type="match status" value="1"/>
</dbReference>
<dbReference type="AlphaFoldDB" id="A0A6H1ZI05"/>
<evidence type="ECO:0000313" key="3">
    <source>
        <dbReference type="EMBL" id="QJA83453.1"/>
    </source>
</evidence>
<accession>A0A6H1ZI05</accession>
<reference evidence="1" key="1">
    <citation type="submission" date="2020-03" db="EMBL/GenBank/DDBJ databases">
        <title>The deep terrestrial virosphere.</title>
        <authorList>
            <person name="Holmfeldt K."/>
            <person name="Nilsson E."/>
            <person name="Simone D."/>
            <person name="Lopez-Fernandez M."/>
            <person name="Wu X."/>
            <person name="de Brujin I."/>
            <person name="Lundin D."/>
            <person name="Andersson A."/>
            <person name="Bertilsson S."/>
            <person name="Dopson M."/>
        </authorList>
    </citation>
    <scope>NUCLEOTIDE SEQUENCE</scope>
    <source>
        <strain evidence="3">MM415A00279</strain>
        <strain evidence="2">MM415B00575</strain>
        <strain evidence="1">TM448A00577</strain>
        <strain evidence="4">TM448B00295</strain>
    </source>
</reference>
<dbReference type="EMBL" id="MT142511">
    <property type="protein sequence ID" value="QJA83453.1"/>
    <property type="molecule type" value="Genomic_DNA"/>
</dbReference>
<gene>
    <name evidence="3" type="ORF">MM415A00279_0011</name>
    <name evidence="2" type="ORF">MM415B00575_0016</name>
    <name evidence="1" type="ORF">TM448A00577_0013</name>
    <name evidence="4" type="ORF">TM448B00295_0014</name>
</gene>
<dbReference type="EMBL" id="MT144025">
    <property type="protein sequence ID" value="QJA46905.1"/>
    <property type="molecule type" value="Genomic_DNA"/>
</dbReference>
<dbReference type="EMBL" id="MT144605">
    <property type="protein sequence ID" value="QJH94738.1"/>
    <property type="molecule type" value="Genomic_DNA"/>
</dbReference>
<name>A0A6H1ZI05_9ZZZZ</name>
<evidence type="ECO:0000313" key="1">
    <source>
        <dbReference type="EMBL" id="QJA46905.1"/>
    </source>
</evidence>
<evidence type="ECO:0000313" key="2">
    <source>
        <dbReference type="EMBL" id="QJA63844.1"/>
    </source>
</evidence>
<dbReference type="NCBIfam" id="TIGR04387">
    <property type="entry name" value="capsid_maj_N4"/>
    <property type="match status" value="1"/>
</dbReference>